<accession>A0ACB8B6W8</accession>
<proteinExistence type="predicted"/>
<organism evidence="1 2">
    <name type="scientific">Leucogyrophana mollusca</name>
    <dbReference type="NCBI Taxonomy" id="85980"/>
    <lineage>
        <taxon>Eukaryota</taxon>
        <taxon>Fungi</taxon>
        <taxon>Dikarya</taxon>
        <taxon>Basidiomycota</taxon>
        <taxon>Agaricomycotina</taxon>
        <taxon>Agaricomycetes</taxon>
        <taxon>Agaricomycetidae</taxon>
        <taxon>Boletales</taxon>
        <taxon>Boletales incertae sedis</taxon>
        <taxon>Leucogyrophana</taxon>
    </lineage>
</organism>
<evidence type="ECO:0000313" key="1">
    <source>
        <dbReference type="EMBL" id="KAH7921204.1"/>
    </source>
</evidence>
<name>A0ACB8B6W8_9AGAM</name>
<reference evidence="1" key="1">
    <citation type="journal article" date="2021" name="New Phytol.">
        <title>Evolutionary innovations through gain and loss of genes in the ectomycorrhizal Boletales.</title>
        <authorList>
            <person name="Wu G."/>
            <person name="Miyauchi S."/>
            <person name="Morin E."/>
            <person name="Kuo A."/>
            <person name="Drula E."/>
            <person name="Varga T."/>
            <person name="Kohler A."/>
            <person name="Feng B."/>
            <person name="Cao Y."/>
            <person name="Lipzen A."/>
            <person name="Daum C."/>
            <person name="Hundley H."/>
            <person name="Pangilinan J."/>
            <person name="Johnson J."/>
            <person name="Barry K."/>
            <person name="LaButti K."/>
            <person name="Ng V."/>
            <person name="Ahrendt S."/>
            <person name="Min B."/>
            <person name="Choi I.G."/>
            <person name="Park H."/>
            <person name="Plett J.M."/>
            <person name="Magnuson J."/>
            <person name="Spatafora J.W."/>
            <person name="Nagy L.G."/>
            <person name="Henrissat B."/>
            <person name="Grigoriev I.V."/>
            <person name="Yang Z.L."/>
            <person name="Xu J."/>
            <person name="Martin F.M."/>
        </authorList>
    </citation>
    <scope>NUCLEOTIDE SEQUENCE</scope>
    <source>
        <strain evidence="1">KUC20120723A-06</strain>
    </source>
</reference>
<keyword evidence="2" id="KW-1185">Reference proteome</keyword>
<gene>
    <name evidence="1" type="ORF">BV22DRAFT_1122291</name>
</gene>
<sequence length="526" mass="59649">MVAAVDSGPHTYVSPSRRALSPLIQSFTYLSESIPALHRHRDTAKPPPRPIHPSPIERLPVEILAHIFRLARPPFGSPTSPSDSPVICRAVCKTWLSVVEEYPRLWDTCCVQFPTNSDEWLPAARRNIQIIDHWFKAASPFPVALLILYEFNREQWGYDRSNYHTLPGNFMIHLLHHRQRIESITVRMPDYLLQDFWAYARGLYDSPVLRYLRIAPHSGDFPDITLGDRDGLPRAMLDHAQLSGSLKGIKSMEISIPWHRLTSLDLDLYQTCIPALHFALQRCTAIKQLSIKMSFPCFPGLDYDMTFPSNFVGAISLPHLEVLRLCIDTNDSRSIALIDALQHPPLQVLSITRYTYPFNTIGGPVTYTLTPFLSPSLHSLSVDDEHFDLKTLLDNLSKAPNLETLEVGLPGKALNAEFFRRLTATSDSGELLCSTLQSMTFRWADADALDRISKMIQSRAAAGTASLHVLAELADRPYTTRTDNGLFLASDVDITGPDRMSLVIMEGRLKICWNRNYLRRHHVYYY</sequence>
<protein>
    <submittedName>
        <fullName evidence="1">Uncharacterized protein</fullName>
    </submittedName>
</protein>
<comment type="caution">
    <text evidence="1">The sequence shown here is derived from an EMBL/GenBank/DDBJ whole genome shotgun (WGS) entry which is preliminary data.</text>
</comment>
<dbReference type="EMBL" id="MU266537">
    <property type="protein sequence ID" value="KAH7921204.1"/>
    <property type="molecule type" value="Genomic_DNA"/>
</dbReference>
<dbReference type="Proteomes" id="UP000790709">
    <property type="component" value="Unassembled WGS sequence"/>
</dbReference>
<evidence type="ECO:0000313" key="2">
    <source>
        <dbReference type="Proteomes" id="UP000790709"/>
    </source>
</evidence>